<dbReference type="Gene3D" id="2.30.42.10">
    <property type="match status" value="2"/>
</dbReference>
<dbReference type="NCBIfam" id="TIGR02037">
    <property type="entry name" value="degP_htrA_DO"/>
    <property type="match status" value="1"/>
</dbReference>
<keyword evidence="6 18" id="KW-0645">Protease</keyword>
<evidence type="ECO:0000256" key="6">
    <source>
        <dbReference type="ARBA" id="ARBA00022670"/>
    </source>
</evidence>
<dbReference type="Pfam" id="PF13365">
    <property type="entry name" value="Trypsin_2"/>
    <property type="match status" value="1"/>
</dbReference>
<keyword evidence="11" id="KW-0720">Serine protease</keyword>
<keyword evidence="10" id="KW-0378">Hydrolase</keyword>
<comment type="catalytic activity">
    <reaction evidence="1">
        <text>Acts on substrates that are at least partially unfolded. The cleavage site P1 residue is normally between a pair of hydrophobic residues, such as Val-|-Val.</text>
        <dbReference type="EC" id="3.4.21.107"/>
    </reaction>
</comment>
<evidence type="ECO:0000256" key="7">
    <source>
        <dbReference type="ARBA" id="ARBA00022729"/>
    </source>
</evidence>
<dbReference type="PANTHER" id="PTHR22939:SF130">
    <property type="entry name" value="PERIPLASMIC SERINE ENDOPROTEASE DEGP-LIKE-RELATED"/>
    <property type="match status" value="1"/>
</dbReference>
<evidence type="ECO:0000256" key="1">
    <source>
        <dbReference type="ARBA" id="ARBA00001772"/>
    </source>
</evidence>
<evidence type="ECO:0000256" key="8">
    <source>
        <dbReference type="ARBA" id="ARBA00022737"/>
    </source>
</evidence>
<feature type="binding site" evidence="15">
    <location>
        <begin position="238"/>
        <end position="242"/>
    </location>
    <ligand>
        <name>substrate</name>
    </ligand>
</feature>
<dbReference type="SMART" id="SM00228">
    <property type="entry name" value="PDZ"/>
    <property type="match status" value="2"/>
</dbReference>
<evidence type="ECO:0000256" key="5">
    <source>
        <dbReference type="ARBA" id="ARBA00013958"/>
    </source>
</evidence>
<evidence type="ECO:0000256" key="2">
    <source>
        <dbReference type="ARBA" id="ARBA00004418"/>
    </source>
</evidence>
<keyword evidence="8" id="KW-0677">Repeat</keyword>
<dbReference type="PRINTS" id="PR00834">
    <property type="entry name" value="PROTEASES2C"/>
</dbReference>
<keyword evidence="9" id="KW-0574">Periplasm</keyword>
<dbReference type="AlphaFoldDB" id="A0A1X7CZE5"/>
<dbReference type="CDD" id="cd10839">
    <property type="entry name" value="cpPDZ1_DegP-like"/>
    <property type="match status" value="1"/>
</dbReference>
<feature type="domain" description="PDZ" evidence="17">
    <location>
        <begin position="259"/>
        <end position="329"/>
    </location>
</feature>
<dbReference type="EMBL" id="FWZU01000002">
    <property type="protein sequence ID" value="SMF05412.1"/>
    <property type="molecule type" value="Genomic_DNA"/>
</dbReference>
<dbReference type="Gene3D" id="2.40.10.120">
    <property type="match status" value="1"/>
</dbReference>
<feature type="binding site" evidence="15">
    <location>
        <position position="117"/>
    </location>
    <ligand>
        <name>substrate</name>
    </ligand>
</feature>
<dbReference type="EC" id="3.4.21.107" evidence="4"/>
<feature type="active site" description="Charge relay system" evidence="14">
    <location>
        <position position="148"/>
    </location>
</feature>
<evidence type="ECO:0000256" key="15">
    <source>
        <dbReference type="PIRSR" id="PIRSR611782-2"/>
    </source>
</evidence>
<feature type="signal peptide" evidence="16">
    <location>
        <begin position="1"/>
        <end position="24"/>
    </location>
</feature>
<dbReference type="FunFam" id="2.40.10.120:FF:000007">
    <property type="entry name" value="Periplasmic serine endoprotease DegP-like"/>
    <property type="match status" value="1"/>
</dbReference>
<evidence type="ECO:0000256" key="10">
    <source>
        <dbReference type="ARBA" id="ARBA00022801"/>
    </source>
</evidence>
<feature type="chain" id="PRO_5039274580" description="Probable periplasmic serine endoprotease DegP-like" evidence="16">
    <location>
        <begin position="25"/>
        <end position="484"/>
    </location>
</feature>
<dbReference type="Pfam" id="PF13180">
    <property type="entry name" value="PDZ_2"/>
    <property type="match status" value="2"/>
</dbReference>
<evidence type="ECO:0000313" key="19">
    <source>
        <dbReference type="Proteomes" id="UP000192906"/>
    </source>
</evidence>
<dbReference type="OrthoDB" id="9758917at2"/>
<accession>A0A1X7CZE5</accession>
<proteinExistence type="inferred from homology"/>
<dbReference type="InterPro" id="IPR001478">
    <property type="entry name" value="PDZ"/>
</dbReference>
<feature type="binding site" evidence="15">
    <location>
        <begin position="220"/>
        <end position="222"/>
    </location>
    <ligand>
        <name>substrate</name>
    </ligand>
</feature>
<dbReference type="SUPFAM" id="SSF50494">
    <property type="entry name" value="Trypsin-like serine proteases"/>
    <property type="match status" value="1"/>
</dbReference>
<evidence type="ECO:0000256" key="4">
    <source>
        <dbReference type="ARBA" id="ARBA00013035"/>
    </source>
</evidence>
<keyword evidence="12" id="KW-0346">Stress response</keyword>
<keyword evidence="7 16" id="KW-0732">Signal</keyword>
<organism evidence="18 19">
    <name type="scientific">Desulfovibrio gilichinskyi</name>
    <dbReference type="NCBI Taxonomy" id="1519643"/>
    <lineage>
        <taxon>Bacteria</taxon>
        <taxon>Pseudomonadati</taxon>
        <taxon>Thermodesulfobacteriota</taxon>
        <taxon>Desulfovibrionia</taxon>
        <taxon>Desulfovibrionales</taxon>
        <taxon>Desulfovibrionaceae</taxon>
        <taxon>Desulfovibrio</taxon>
    </lineage>
</organism>
<comment type="subcellular location">
    <subcellularLocation>
        <location evidence="2">Periplasm</location>
    </subcellularLocation>
</comment>
<dbReference type="STRING" id="1519643.SAMN06295933_1432"/>
<dbReference type="SUPFAM" id="SSF50156">
    <property type="entry name" value="PDZ domain-like"/>
    <property type="match status" value="2"/>
</dbReference>
<dbReference type="InterPro" id="IPR036034">
    <property type="entry name" value="PDZ_sf"/>
</dbReference>
<protein>
    <recommendedName>
        <fullName evidence="5">Probable periplasmic serine endoprotease DegP-like</fullName>
        <ecNumber evidence="4">3.4.21.107</ecNumber>
    </recommendedName>
    <alternativeName>
        <fullName evidence="13">Protease Do</fullName>
    </alternativeName>
</protein>
<dbReference type="InterPro" id="IPR011782">
    <property type="entry name" value="Pept_S1C_Do"/>
</dbReference>
<evidence type="ECO:0000313" key="18">
    <source>
        <dbReference type="EMBL" id="SMF05412.1"/>
    </source>
</evidence>
<reference evidence="19" key="1">
    <citation type="submission" date="2017-04" db="EMBL/GenBank/DDBJ databases">
        <authorList>
            <person name="Varghese N."/>
            <person name="Submissions S."/>
        </authorList>
    </citation>
    <scope>NUCLEOTIDE SEQUENCE [LARGE SCALE GENOMIC DNA]</scope>
    <source>
        <strain evidence="19">K3S</strain>
    </source>
</reference>
<dbReference type="GO" id="GO:0004252">
    <property type="term" value="F:serine-type endopeptidase activity"/>
    <property type="evidence" value="ECO:0007669"/>
    <property type="project" value="InterPro"/>
</dbReference>
<evidence type="ECO:0000256" key="3">
    <source>
        <dbReference type="ARBA" id="ARBA00010541"/>
    </source>
</evidence>
<feature type="active site" description="Charge relay system" evidence="14">
    <location>
        <position position="222"/>
    </location>
</feature>
<evidence type="ECO:0000256" key="9">
    <source>
        <dbReference type="ARBA" id="ARBA00022764"/>
    </source>
</evidence>
<dbReference type="PROSITE" id="PS50106">
    <property type="entry name" value="PDZ"/>
    <property type="match status" value="2"/>
</dbReference>
<gene>
    <name evidence="18" type="ORF">SAMN06295933_1432</name>
</gene>
<comment type="similarity">
    <text evidence="3">Belongs to the peptidase S1C family.</text>
</comment>
<dbReference type="PANTHER" id="PTHR22939">
    <property type="entry name" value="SERINE PROTEASE FAMILY S1C HTRA-RELATED"/>
    <property type="match status" value="1"/>
</dbReference>
<dbReference type="InterPro" id="IPR001940">
    <property type="entry name" value="Peptidase_S1C"/>
</dbReference>
<dbReference type="InterPro" id="IPR009003">
    <property type="entry name" value="Peptidase_S1_PA"/>
</dbReference>
<evidence type="ECO:0000259" key="17">
    <source>
        <dbReference type="PROSITE" id="PS50106"/>
    </source>
</evidence>
<dbReference type="GO" id="GO:0006508">
    <property type="term" value="P:proteolysis"/>
    <property type="evidence" value="ECO:0007669"/>
    <property type="project" value="UniProtKB-KW"/>
</dbReference>
<feature type="domain" description="PDZ" evidence="17">
    <location>
        <begin position="371"/>
        <end position="470"/>
    </location>
</feature>
<evidence type="ECO:0000256" key="16">
    <source>
        <dbReference type="SAM" id="SignalP"/>
    </source>
</evidence>
<evidence type="ECO:0000256" key="12">
    <source>
        <dbReference type="ARBA" id="ARBA00023016"/>
    </source>
</evidence>
<evidence type="ECO:0000256" key="13">
    <source>
        <dbReference type="ARBA" id="ARBA00032850"/>
    </source>
</evidence>
<feature type="active site" description="Charge relay system" evidence="14">
    <location>
        <position position="117"/>
    </location>
</feature>
<evidence type="ECO:0000256" key="14">
    <source>
        <dbReference type="PIRSR" id="PIRSR611782-1"/>
    </source>
</evidence>
<evidence type="ECO:0000256" key="11">
    <source>
        <dbReference type="ARBA" id="ARBA00022825"/>
    </source>
</evidence>
<name>A0A1X7CZE5_9BACT</name>
<feature type="binding site" evidence="15">
    <location>
        <position position="148"/>
    </location>
    <ligand>
        <name>substrate</name>
    </ligand>
</feature>
<dbReference type="Proteomes" id="UP000192906">
    <property type="component" value="Unassembled WGS sequence"/>
</dbReference>
<dbReference type="GO" id="GO:0042597">
    <property type="term" value="C:periplasmic space"/>
    <property type="evidence" value="ECO:0007669"/>
    <property type="project" value="UniProtKB-SubCell"/>
</dbReference>
<sequence>MNSKRILGIFTLITVLMLPMSAIANGLPSFVDLAKNCGPAVVNINTVKTVEVNGNPMQDLFQFHGDNRGGNSPFEEFFKQFDDRFKGNNGPKHKQKQGSLGSGFIISADGYIVTNNHVVASADEIKVKLRNDGRDYPAKLIGLDKETDLALLKIEPGKKLPFLTFADSEKSQVGEWVLAIGNPFGLGHTITQGIISAKGRIIGAGPFDNFIQTDASINPGNSGGPLIDMNGQVVGINTAIVASGQGIGFAIPSNMAKNVITQLKNDHKVSRGWLGVSIQDADENTAKALGLPGKTGALVSSVTAGDPAAKGGMKVGDVILEIDGSKIDNTNDLLRTVAALLPGKTIVAQVWRKGATQNLTITLGERAGKTVVSAEKFAPKTKDETIDQLGIVVRVIDRDAEAKTLDLDKPKGLLVLEVKQGTPAENAAIAVGDVILEANQHPVNTLAQLRKIIDTEGKERGLVMLLIKRQGGNIFRTIELDKQK</sequence>
<keyword evidence="19" id="KW-1185">Reference proteome</keyword>
<dbReference type="RefSeq" id="WP_085100408.1">
    <property type="nucleotide sequence ID" value="NZ_FWZU01000002.1"/>
</dbReference>